<feature type="transmembrane region" description="Helical" evidence="2">
    <location>
        <begin position="461"/>
        <end position="481"/>
    </location>
</feature>
<dbReference type="PANTHER" id="PTHR11319">
    <property type="entry name" value="G PROTEIN-COUPLED RECEPTOR-RELATED"/>
    <property type="match status" value="1"/>
</dbReference>
<proteinExistence type="predicted"/>
<protein>
    <recommendedName>
        <fullName evidence="6">Outer membrane repeat protein</fullName>
    </recommendedName>
</protein>
<dbReference type="InterPro" id="IPR059226">
    <property type="entry name" value="Choice_anch_Q_dom"/>
</dbReference>
<evidence type="ECO:0000313" key="4">
    <source>
        <dbReference type="EMBL" id="TDY60802.1"/>
    </source>
</evidence>
<dbReference type="EMBL" id="SORI01000007">
    <property type="protein sequence ID" value="TDY60802.1"/>
    <property type="molecule type" value="Genomic_DNA"/>
</dbReference>
<accession>A0A4R8M9C8</accession>
<feature type="chain" id="PRO_5020226277" description="Outer membrane repeat protein" evidence="3">
    <location>
        <begin position="27"/>
        <end position="483"/>
    </location>
</feature>
<keyword evidence="3" id="KW-0732">Signal</keyword>
<name>A0A4R8M9C8_9BACT</name>
<evidence type="ECO:0000256" key="2">
    <source>
        <dbReference type="SAM" id="Phobius"/>
    </source>
</evidence>
<feature type="signal peptide" evidence="3">
    <location>
        <begin position="1"/>
        <end position="26"/>
    </location>
</feature>
<dbReference type="OrthoDB" id="4884at2"/>
<gene>
    <name evidence="4" type="ORF">C8D99_1079</name>
</gene>
<sequence length="483" mass="49769">MENERKRIVVLLLAVFSCLLAFTSFAEGAVKRVTVNGGIAPRDGDSWEKAFSVEDFRINHAMMPVDTEFWLAAGVYAPGAAGNRDAAFYLASGTSIYGGFAGNEVTRGQRNPRANITVLTGDIDENDTRDGNGVTTAINGNNSYTVVVAENVNSTAILDGVVITGGDASNSGGTEFQKNGGGMYAVNSSAVIRNSSFIGNFADSRGGGIFGSISGSRVTNCYFSGNTSGRGGGMHLVDSDEMVLEDCTFSDNLGLYRAGGLSLRNSDVRVSSSTFSGNRAFDGASWGDGGGLFTELSSPVLTNCTFSGNRAYYGGGMYNDGQAAKVINCTFSGNAADVGSGLRVYNGTPEVKNCIFWNDGGGNEIVENSAVAVVTRSVVRGGFPSGSSIITADPKLGPLADNGGLTLTHALLPGSSALDRGTSAGAPSTDQRGVSRPQGSGYDIGAYELAVSSGGGGGGCGIWGTPFPGVLLLILPMFLIIRK</sequence>
<keyword evidence="2" id="KW-0472">Membrane</keyword>
<dbReference type="PANTHER" id="PTHR11319:SF35">
    <property type="entry name" value="OUTER MEMBRANE PROTEIN PMPC-RELATED"/>
    <property type="match status" value="1"/>
</dbReference>
<evidence type="ECO:0000256" key="1">
    <source>
        <dbReference type="SAM" id="MobiDB-lite"/>
    </source>
</evidence>
<dbReference type="InterPro" id="IPR006626">
    <property type="entry name" value="PbH1"/>
</dbReference>
<dbReference type="InterPro" id="IPR011050">
    <property type="entry name" value="Pectin_lyase_fold/virulence"/>
</dbReference>
<dbReference type="Proteomes" id="UP000295066">
    <property type="component" value="Unassembled WGS sequence"/>
</dbReference>
<evidence type="ECO:0000313" key="5">
    <source>
        <dbReference type="Proteomes" id="UP000295066"/>
    </source>
</evidence>
<comment type="caution">
    <text evidence="4">The sequence shown here is derived from an EMBL/GenBank/DDBJ whole genome shotgun (WGS) entry which is preliminary data.</text>
</comment>
<keyword evidence="2" id="KW-0812">Transmembrane</keyword>
<dbReference type="SMART" id="SM00710">
    <property type="entry name" value="PbH1"/>
    <property type="match status" value="4"/>
</dbReference>
<organism evidence="4 5">
    <name type="scientific">Aminivibrio pyruvatiphilus</name>
    <dbReference type="NCBI Taxonomy" id="1005740"/>
    <lineage>
        <taxon>Bacteria</taxon>
        <taxon>Thermotogati</taxon>
        <taxon>Synergistota</taxon>
        <taxon>Synergistia</taxon>
        <taxon>Synergistales</taxon>
        <taxon>Aminobacteriaceae</taxon>
        <taxon>Aminivibrio</taxon>
    </lineage>
</organism>
<keyword evidence="5" id="KW-1185">Reference proteome</keyword>
<keyword evidence="2" id="KW-1133">Transmembrane helix</keyword>
<feature type="region of interest" description="Disordered" evidence="1">
    <location>
        <begin position="418"/>
        <end position="437"/>
    </location>
</feature>
<dbReference type="PROSITE" id="PS51257">
    <property type="entry name" value="PROKAR_LIPOPROTEIN"/>
    <property type="match status" value="1"/>
</dbReference>
<dbReference type="SUPFAM" id="SSF51126">
    <property type="entry name" value="Pectin lyase-like"/>
    <property type="match status" value="1"/>
</dbReference>
<evidence type="ECO:0000256" key="3">
    <source>
        <dbReference type="SAM" id="SignalP"/>
    </source>
</evidence>
<dbReference type="RefSeq" id="WP_133957371.1">
    <property type="nucleotide sequence ID" value="NZ_SORI01000007.1"/>
</dbReference>
<dbReference type="NCBIfam" id="NF041518">
    <property type="entry name" value="choice_anch_Q"/>
    <property type="match status" value="1"/>
</dbReference>
<dbReference type="AlphaFoldDB" id="A0A4R8M9C8"/>
<reference evidence="4 5" key="1">
    <citation type="submission" date="2019-03" db="EMBL/GenBank/DDBJ databases">
        <title>Genomic Encyclopedia of Type Strains, Phase IV (KMG-IV): sequencing the most valuable type-strain genomes for metagenomic binning, comparative biology and taxonomic classification.</title>
        <authorList>
            <person name="Goeker M."/>
        </authorList>
    </citation>
    <scope>NUCLEOTIDE SEQUENCE [LARGE SCALE GENOMIC DNA]</scope>
    <source>
        <strain evidence="4 5">DSM 25964</strain>
    </source>
</reference>
<evidence type="ECO:0008006" key="6">
    <source>
        <dbReference type="Google" id="ProtNLM"/>
    </source>
</evidence>